<evidence type="ECO:0008006" key="3">
    <source>
        <dbReference type="Google" id="ProtNLM"/>
    </source>
</evidence>
<sequence>MKAATLKAARNEGFSWTSDTSLGHEDSVASELGSYFHIGGWFLALTLKHTSSYFSFVAIGVYGPPSHPSRPVFLQELHNFISSCLESLLVGGHFNITTHNGEHLNCMGSPFTWTNNQNPLSISKLDRILISNSLALAFPELFGRAGDRKLSDHHPLLLRMAPDRRTGAPLFRIENSWLLCDHFKDIIKAGLYSPPTYPSSLLVNQQFSSLKKWLSNWKPLRCIILDWDKTRKRNWKVTRLNANDRLHNLNQRADSSSLSSAELEELKQTKVLLDRYYNNECIY</sequence>
<dbReference type="Proteomes" id="UP001327560">
    <property type="component" value="Chromosome 9"/>
</dbReference>
<dbReference type="SUPFAM" id="SSF56219">
    <property type="entry name" value="DNase I-like"/>
    <property type="match status" value="1"/>
</dbReference>
<dbReference type="AlphaFoldDB" id="A0AAQ3QSJ5"/>
<reference evidence="1 2" key="1">
    <citation type="submission" date="2023-10" db="EMBL/GenBank/DDBJ databases">
        <title>Chromosome-scale genome assembly provides insights into flower coloration mechanisms of Canna indica.</title>
        <authorList>
            <person name="Li C."/>
        </authorList>
    </citation>
    <scope>NUCLEOTIDE SEQUENCE [LARGE SCALE GENOMIC DNA]</scope>
    <source>
        <tissue evidence="1">Flower</tissue>
    </source>
</reference>
<evidence type="ECO:0000313" key="1">
    <source>
        <dbReference type="EMBL" id="WOL19876.1"/>
    </source>
</evidence>
<keyword evidence="2" id="KW-1185">Reference proteome</keyword>
<dbReference type="Gene3D" id="3.60.10.10">
    <property type="entry name" value="Endonuclease/exonuclease/phosphatase"/>
    <property type="match status" value="1"/>
</dbReference>
<proteinExistence type="predicted"/>
<organism evidence="1 2">
    <name type="scientific">Canna indica</name>
    <name type="common">Indian-shot</name>
    <dbReference type="NCBI Taxonomy" id="4628"/>
    <lineage>
        <taxon>Eukaryota</taxon>
        <taxon>Viridiplantae</taxon>
        <taxon>Streptophyta</taxon>
        <taxon>Embryophyta</taxon>
        <taxon>Tracheophyta</taxon>
        <taxon>Spermatophyta</taxon>
        <taxon>Magnoliopsida</taxon>
        <taxon>Liliopsida</taxon>
        <taxon>Zingiberales</taxon>
        <taxon>Cannaceae</taxon>
        <taxon>Canna</taxon>
    </lineage>
</organism>
<protein>
    <recommendedName>
        <fullName evidence="3">Endonuclease/exonuclease/phosphatase domain-containing protein</fullName>
    </recommendedName>
</protein>
<dbReference type="EMBL" id="CP136898">
    <property type="protein sequence ID" value="WOL19876.1"/>
    <property type="molecule type" value="Genomic_DNA"/>
</dbReference>
<dbReference type="InterPro" id="IPR036691">
    <property type="entry name" value="Endo/exonu/phosph_ase_sf"/>
</dbReference>
<accession>A0AAQ3QSJ5</accession>
<dbReference type="PANTHER" id="PTHR33710:SF71">
    <property type="entry name" value="ENDONUCLEASE_EXONUCLEASE_PHOSPHATASE DOMAIN-CONTAINING PROTEIN"/>
    <property type="match status" value="1"/>
</dbReference>
<evidence type="ECO:0000313" key="2">
    <source>
        <dbReference type="Proteomes" id="UP001327560"/>
    </source>
</evidence>
<gene>
    <name evidence="1" type="ORF">Cni_G28678</name>
</gene>
<name>A0AAQ3QSJ5_9LILI</name>
<dbReference type="PANTHER" id="PTHR33710">
    <property type="entry name" value="BNAC02G09200D PROTEIN"/>
    <property type="match status" value="1"/>
</dbReference>